<name>A0ABQ9G5K7_9NEOP</name>
<evidence type="ECO:0000313" key="1">
    <source>
        <dbReference type="EMBL" id="KAJ8867739.1"/>
    </source>
</evidence>
<comment type="caution">
    <text evidence="1">The sequence shown here is derived from an EMBL/GenBank/DDBJ whole genome shotgun (WGS) entry which is preliminary data.</text>
</comment>
<accession>A0ABQ9G5K7</accession>
<gene>
    <name evidence="1" type="ORF">PR048_031542</name>
</gene>
<dbReference type="Proteomes" id="UP001159363">
    <property type="component" value="Chromosome 14"/>
</dbReference>
<sequence length="168" mass="20103">MYRRLNFEIVDHILCEIEHRFSSFNKREFFHLLYSQEYENYKVKFPDHLLPQLSSICGILFDYIALKNELVVLYSSSKFSFKNVYELVSLMNEHGLSSGFTQVYKLTLRRINIYLRNTQSQERLSGLSLFSIEKQAFNTLKSTLVPSFYNSVIENFFSQERRIELMYK</sequence>
<protein>
    <recommendedName>
        <fullName evidence="3">Maturase K</fullName>
    </recommendedName>
</protein>
<dbReference type="EMBL" id="JARBHB010000015">
    <property type="protein sequence ID" value="KAJ8867739.1"/>
    <property type="molecule type" value="Genomic_DNA"/>
</dbReference>
<evidence type="ECO:0000313" key="2">
    <source>
        <dbReference type="Proteomes" id="UP001159363"/>
    </source>
</evidence>
<evidence type="ECO:0008006" key="3">
    <source>
        <dbReference type="Google" id="ProtNLM"/>
    </source>
</evidence>
<reference evidence="1 2" key="1">
    <citation type="submission" date="2023-02" db="EMBL/GenBank/DDBJ databases">
        <title>LHISI_Scaffold_Assembly.</title>
        <authorList>
            <person name="Stuart O.P."/>
            <person name="Cleave R."/>
            <person name="Magrath M.J.L."/>
            <person name="Mikheyev A.S."/>
        </authorList>
    </citation>
    <scope>NUCLEOTIDE SEQUENCE [LARGE SCALE GENOMIC DNA]</scope>
    <source>
        <strain evidence="1">Daus_M_001</strain>
        <tissue evidence="1">Leg muscle</tissue>
    </source>
</reference>
<organism evidence="1 2">
    <name type="scientific">Dryococelus australis</name>
    <dbReference type="NCBI Taxonomy" id="614101"/>
    <lineage>
        <taxon>Eukaryota</taxon>
        <taxon>Metazoa</taxon>
        <taxon>Ecdysozoa</taxon>
        <taxon>Arthropoda</taxon>
        <taxon>Hexapoda</taxon>
        <taxon>Insecta</taxon>
        <taxon>Pterygota</taxon>
        <taxon>Neoptera</taxon>
        <taxon>Polyneoptera</taxon>
        <taxon>Phasmatodea</taxon>
        <taxon>Verophasmatodea</taxon>
        <taxon>Anareolatae</taxon>
        <taxon>Phasmatidae</taxon>
        <taxon>Eurycanthinae</taxon>
        <taxon>Dryococelus</taxon>
    </lineage>
</organism>
<keyword evidence="2" id="KW-1185">Reference proteome</keyword>
<proteinExistence type="predicted"/>